<dbReference type="InterPro" id="IPR017832">
    <property type="entry name" value="Glyco_trans_2_hopen-assoc_HpnB"/>
</dbReference>
<dbReference type="InterPro" id="IPR001173">
    <property type="entry name" value="Glyco_trans_2-like"/>
</dbReference>
<keyword evidence="1" id="KW-0472">Membrane</keyword>
<feature type="transmembrane region" description="Helical" evidence="1">
    <location>
        <begin position="283"/>
        <end position="303"/>
    </location>
</feature>
<dbReference type="PANTHER" id="PTHR43646">
    <property type="entry name" value="GLYCOSYLTRANSFERASE"/>
    <property type="match status" value="1"/>
</dbReference>
<comment type="caution">
    <text evidence="3">The sequence shown here is derived from an EMBL/GenBank/DDBJ whole genome shotgun (WGS) entry which is preliminary data.</text>
</comment>
<feature type="transmembrane region" description="Helical" evidence="1">
    <location>
        <begin position="341"/>
        <end position="361"/>
    </location>
</feature>
<dbReference type="Proteomes" id="UP000437131">
    <property type="component" value="Unassembled WGS sequence"/>
</dbReference>
<keyword evidence="1" id="KW-0812">Transmembrane</keyword>
<name>A0A844GRD1_9CHRO</name>
<evidence type="ECO:0000256" key="1">
    <source>
        <dbReference type="SAM" id="Phobius"/>
    </source>
</evidence>
<dbReference type="Pfam" id="PF00535">
    <property type="entry name" value="Glycos_transf_2"/>
    <property type="match status" value="1"/>
</dbReference>
<dbReference type="PANTHER" id="PTHR43646:SF3">
    <property type="entry name" value="SLR1566 PROTEIN"/>
    <property type="match status" value="1"/>
</dbReference>
<organism evidence="3 4">
    <name type="scientific">Cyanobacterium aponinum 0216</name>
    <dbReference type="NCBI Taxonomy" id="2676140"/>
    <lineage>
        <taxon>Bacteria</taxon>
        <taxon>Bacillati</taxon>
        <taxon>Cyanobacteriota</taxon>
        <taxon>Cyanophyceae</taxon>
        <taxon>Oscillatoriophycideae</taxon>
        <taxon>Chroococcales</taxon>
        <taxon>Geminocystaceae</taxon>
        <taxon>Cyanobacterium</taxon>
    </lineage>
</organism>
<protein>
    <submittedName>
        <fullName evidence="3">Glycosyltransferase</fullName>
    </submittedName>
</protein>
<sequence>MIIFATLSLIIWIYLITARGNFWLCNQFLESQILKEKLNVTIIIPARNEAENISICLESLLNQDYQGNFKIILVNDQSEDNTAQIAENLARKKNQTHRLIILNGKPLPQGWSGKLWAMSQGVEWARQNLSTDYFLFTDADIKHSVDNLSQLLAKAEKDNLDLVSLMVKLHCQSFWEKLLIPAFIFFFQKLYPFPLINNPRSKVSGAAGGCILIREKALTRIGGIEALKQALIDDCTLASLVKKSLPPNHGIWLGLSNNTVSLRKYPTLNPIWNMVARTAFTQLNYSTLLLIGTILGMFITYLISPIAFLYSLYTLNIPLLIISLITLLLMALSYYPTVKLYQLPIFYSFCLSAIAFLYTLMTIDSAFRHWQGKGGQWKGRVYGN</sequence>
<dbReference type="InterPro" id="IPR029044">
    <property type="entry name" value="Nucleotide-diphossugar_trans"/>
</dbReference>
<proteinExistence type="predicted"/>
<dbReference type="GO" id="GO:0016740">
    <property type="term" value="F:transferase activity"/>
    <property type="evidence" value="ECO:0007669"/>
    <property type="project" value="UniProtKB-KW"/>
</dbReference>
<dbReference type="SUPFAM" id="SSF53448">
    <property type="entry name" value="Nucleotide-diphospho-sugar transferases"/>
    <property type="match status" value="1"/>
</dbReference>
<dbReference type="AlphaFoldDB" id="A0A844GRD1"/>
<accession>A0A844GRD1</accession>
<evidence type="ECO:0000259" key="2">
    <source>
        <dbReference type="Pfam" id="PF00535"/>
    </source>
</evidence>
<evidence type="ECO:0000313" key="4">
    <source>
        <dbReference type="Proteomes" id="UP000437131"/>
    </source>
</evidence>
<dbReference type="Gene3D" id="3.90.550.10">
    <property type="entry name" value="Spore Coat Polysaccharide Biosynthesis Protein SpsA, Chain A"/>
    <property type="match status" value="1"/>
</dbReference>
<keyword evidence="1" id="KW-1133">Transmembrane helix</keyword>
<reference evidence="3 4" key="1">
    <citation type="submission" date="2019-11" db="EMBL/GenBank/DDBJ databases">
        <title>Isolation of a new High Light Tolerant Cyanobacteria.</title>
        <authorList>
            <person name="Dobson Z."/>
            <person name="Vaughn N."/>
            <person name="Vaughn M."/>
            <person name="Fromme P."/>
            <person name="Mazor Y."/>
        </authorList>
    </citation>
    <scope>NUCLEOTIDE SEQUENCE [LARGE SCALE GENOMIC DNA]</scope>
    <source>
        <strain evidence="3 4">0216</strain>
    </source>
</reference>
<dbReference type="NCBIfam" id="TIGR03469">
    <property type="entry name" value="HpnB"/>
    <property type="match status" value="1"/>
</dbReference>
<evidence type="ECO:0000313" key="3">
    <source>
        <dbReference type="EMBL" id="MTF39084.1"/>
    </source>
</evidence>
<keyword evidence="3" id="KW-0808">Transferase</keyword>
<gene>
    <name evidence="3" type="ORF">GGC33_09090</name>
</gene>
<dbReference type="RefSeq" id="WP_155083828.1">
    <property type="nucleotide sequence ID" value="NZ_WMIA01000009.1"/>
</dbReference>
<dbReference type="EMBL" id="WMIA01000009">
    <property type="protein sequence ID" value="MTF39084.1"/>
    <property type="molecule type" value="Genomic_DNA"/>
</dbReference>
<feature type="transmembrane region" description="Helical" evidence="1">
    <location>
        <begin position="315"/>
        <end position="335"/>
    </location>
</feature>
<feature type="domain" description="Glycosyltransferase 2-like" evidence="2">
    <location>
        <begin position="41"/>
        <end position="220"/>
    </location>
</feature>